<dbReference type="OrthoDB" id="272779at2"/>
<accession>A0A317F9H0</accession>
<gene>
    <name evidence="4" type="ORF">DFH01_19630</name>
</gene>
<evidence type="ECO:0008006" key="6">
    <source>
        <dbReference type="Google" id="ProtNLM"/>
    </source>
</evidence>
<feature type="domain" description="DUF1214" evidence="2">
    <location>
        <begin position="391"/>
        <end position="497"/>
    </location>
</feature>
<name>A0A317F9H0_9PROT</name>
<dbReference type="AlphaFoldDB" id="A0A317F9H0"/>
<dbReference type="Gene3D" id="1.10.3360.10">
    <property type="entry name" value="VPA0735-like domain"/>
    <property type="match status" value="1"/>
</dbReference>
<feature type="domain" description="DUF1254" evidence="3">
    <location>
        <begin position="118"/>
        <end position="240"/>
    </location>
</feature>
<dbReference type="Pfam" id="PF06863">
    <property type="entry name" value="DUF1254"/>
    <property type="match status" value="1"/>
</dbReference>
<dbReference type="PANTHER" id="PTHR36509">
    <property type="entry name" value="BLL3101 PROTEIN"/>
    <property type="match status" value="1"/>
</dbReference>
<dbReference type="InterPro" id="IPR037049">
    <property type="entry name" value="DUF1214_C_sf"/>
</dbReference>
<evidence type="ECO:0000259" key="2">
    <source>
        <dbReference type="Pfam" id="PF06742"/>
    </source>
</evidence>
<dbReference type="Gene3D" id="2.60.120.600">
    <property type="entry name" value="Domain of unknown function DUF1214, C-terminal domain"/>
    <property type="match status" value="1"/>
</dbReference>
<protein>
    <recommendedName>
        <fullName evidence="6">DUF1254 domain-containing protein</fullName>
    </recommendedName>
</protein>
<dbReference type="SUPFAM" id="SSF160935">
    <property type="entry name" value="VPA0735-like"/>
    <property type="match status" value="1"/>
</dbReference>
<dbReference type="InterPro" id="IPR010621">
    <property type="entry name" value="DUF1214"/>
</dbReference>
<evidence type="ECO:0000313" key="4">
    <source>
        <dbReference type="EMBL" id="PWS35791.1"/>
    </source>
</evidence>
<keyword evidence="1" id="KW-0732">Signal</keyword>
<organism evidence="4 5">
    <name type="scientific">Falsiroseomonas bella</name>
    <dbReference type="NCBI Taxonomy" id="2184016"/>
    <lineage>
        <taxon>Bacteria</taxon>
        <taxon>Pseudomonadati</taxon>
        <taxon>Pseudomonadota</taxon>
        <taxon>Alphaproteobacteria</taxon>
        <taxon>Acetobacterales</taxon>
        <taxon>Roseomonadaceae</taxon>
        <taxon>Falsiroseomonas</taxon>
    </lineage>
</organism>
<dbReference type="InterPro" id="IPR006311">
    <property type="entry name" value="TAT_signal"/>
</dbReference>
<dbReference type="InterPro" id="IPR037050">
    <property type="entry name" value="DUF1254_sf"/>
</dbReference>
<dbReference type="EMBL" id="QGNA01000004">
    <property type="protein sequence ID" value="PWS35791.1"/>
    <property type="molecule type" value="Genomic_DNA"/>
</dbReference>
<keyword evidence="5" id="KW-1185">Reference proteome</keyword>
<evidence type="ECO:0000313" key="5">
    <source>
        <dbReference type="Proteomes" id="UP000245765"/>
    </source>
</evidence>
<dbReference type="PANTHER" id="PTHR36509:SF3">
    <property type="entry name" value="SIGNAL PEPTIDE PROTEIN"/>
    <property type="match status" value="1"/>
</dbReference>
<dbReference type="RefSeq" id="WP_109872157.1">
    <property type="nucleotide sequence ID" value="NZ_QGNA01000004.1"/>
</dbReference>
<proteinExistence type="predicted"/>
<reference evidence="5" key="1">
    <citation type="submission" date="2018-05" db="EMBL/GenBank/DDBJ databases">
        <authorList>
            <person name="Du Z."/>
            <person name="Wang X."/>
        </authorList>
    </citation>
    <scope>NUCLEOTIDE SEQUENCE [LARGE SCALE GENOMIC DNA]</scope>
    <source>
        <strain evidence="5">CQN31</strain>
    </source>
</reference>
<evidence type="ECO:0000259" key="3">
    <source>
        <dbReference type="Pfam" id="PF06863"/>
    </source>
</evidence>
<dbReference type="InterPro" id="IPR010679">
    <property type="entry name" value="DUF1254"/>
</dbReference>
<dbReference type="Gene3D" id="2.60.40.1610">
    <property type="entry name" value="Domain of unknown function DUF1254"/>
    <property type="match status" value="1"/>
</dbReference>
<evidence type="ECO:0000256" key="1">
    <source>
        <dbReference type="SAM" id="SignalP"/>
    </source>
</evidence>
<comment type="caution">
    <text evidence="4">The sequence shown here is derived from an EMBL/GenBank/DDBJ whole genome shotgun (WGS) entry which is preliminary data.</text>
</comment>
<feature type="signal peptide" evidence="1">
    <location>
        <begin position="1"/>
        <end position="28"/>
    </location>
</feature>
<feature type="chain" id="PRO_5016378893" description="DUF1254 domain-containing protein" evidence="1">
    <location>
        <begin position="29"/>
        <end position="514"/>
    </location>
</feature>
<dbReference type="PROSITE" id="PS51318">
    <property type="entry name" value="TAT"/>
    <property type="match status" value="1"/>
</dbReference>
<dbReference type="Proteomes" id="UP000245765">
    <property type="component" value="Unassembled WGS sequence"/>
</dbReference>
<dbReference type="Pfam" id="PF06742">
    <property type="entry name" value="DUF1214"/>
    <property type="match status" value="1"/>
</dbReference>
<sequence>MTTRRDLALLAAAASALRGAFGPGTAEAQPLTGTPTPPAFRYTTPMPSGVASPSSVDTRFGRLNFFDGVPDAASTDALYDNLVFQQAVQAYLLGIPAVNQAFNRQAIRSFGPDNTTIPIWEQLVDSRTVELTANDNTPYTWFWVDLRGGPLVIEVPPRVLGLINDMYYFWVADLGLTGADRGRGGKYLLLPPGWRGQVPQGYTVTRPKTFGNVVIWRSFLENGDPRPGVAMVKQRTKVYPLARAANPPRLTFVDGSTRPFNMVGPADFRFWELLNTVVQEEPLSATDPTSLGYFAAAGIQKGRPFQPDERMRRILTEAAATGDATARALFYRMRDPEGIIFPDRRWKFAFVGGYKFERQPGVPNLNARSFYFFAATGVTPAMDTRVVGEGSTYPWTAEDSNGNAFDGGRTYRLRLPGPVPVRTFWSTIVYDTQTRSMLQTDNRFPSVSSQNSGLQVSPDGSVDVWFGPTAPAGRASNWVQTIPGKSWFVILRLYGPLQPWFDKSWKPGDIELQG</sequence>